<dbReference type="EMBL" id="LT629757">
    <property type="protein sequence ID" value="SDS26971.1"/>
    <property type="molecule type" value="Genomic_DNA"/>
</dbReference>
<protein>
    <recommendedName>
        <fullName evidence="3">Fis family transcriptional regulator</fullName>
    </recommendedName>
</protein>
<dbReference type="AlphaFoldDB" id="A0A1H1QU15"/>
<dbReference type="STRING" id="642780.SAMN04488570_1504"/>
<sequence length="181" mass="19618">MSWESALLDVFEDLEQQAAGLRLGERDLEVADLARSEYARVALAERCHASRGRRVSLRLVGGTRLEAELVRVGGDWLLLDDGPSQWLVPQRAVAVAGGLSPRADAQEAWSVVDRLPLRSLLRRLGESGEACVVHLRDDHRVEGLVGRVGQDFLEVLVGEAGARGVQVVAVDQVAAVRGRLG</sequence>
<evidence type="ECO:0008006" key="3">
    <source>
        <dbReference type="Google" id="ProtNLM"/>
    </source>
</evidence>
<dbReference type="RefSeq" id="WP_091727900.1">
    <property type="nucleotide sequence ID" value="NZ_LT629757.1"/>
</dbReference>
<organism evidence="1 2">
    <name type="scientific">Nocardioides scoriae</name>
    <dbReference type="NCBI Taxonomy" id="642780"/>
    <lineage>
        <taxon>Bacteria</taxon>
        <taxon>Bacillati</taxon>
        <taxon>Actinomycetota</taxon>
        <taxon>Actinomycetes</taxon>
        <taxon>Propionibacteriales</taxon>
        <taxon>Nocardioidaceae</taxon>
        <taxon>Nocardioides</taxon>
    </lineage>
</organism>
<gene>
    <name evidence="1" type="ORF">SAMN04488570_1504</name>
</gene>
<accession>A0A1H1QU15</accession>
<dbReference type="OrthoDB" id="3787456at2"/>
<dbReference type="Proteomes" id="UP000198859">
    <property type="component" value="Chromosome I"/>
</dbReference>
<evidence type="ECO:0000313" key="1">
    <source>
        <dbReference type="EMBL" id="SDS26971.1"/>
    </source>
</evidence>
<reference evidence="2" key="1">
    <citation type="submission" date="2016-10" db="EMBL/GenBank/DDBJ databases">
        <authorList>
            <person name="Varghese N."/>
            <person name="Submissions S."/>
        </authorList>
    </citation>
    <scope>NUCLEOTIDE SEQUENCE [LARGE SCALE GENOMIC DNA]</scope>
    <source>
        <strain evidence="2">DSM 22127</strain>
    </source>
</reference>
<name>A0A1H1QU15_9ACTN</name>
<keyword evidence="2" id="KW-1185">Reference proteome</keyword>
<proteinExistence type="predicted"/>
<evidence type="ECO:0000313" key="2">
    <source>
        <dbReference type="Proteomes" id="UP000198859"/>
    </source>
</evidence>